<dbReference type="PANTHER" id="PTHR43365">
    <property type="entry name" value="BLR7806 PROTEIN"/>
    <property type="match status" value="1"/>
</dbReference>
<dbReference type="AlphaFoldDB" id="A0A172UP05"/>
<dbReference type="STRING" id="1682113.A7U43_17940"/>
<reference evidence="8 9" key="1">
    <citation type="submission" date="2016-05" db="EMBL/GenBank/DDBJ databases">
        <title>Complete genome sequence of a phthalic acid esters degrading Mycobacterium sp. YC-RL4.</title>
        <authorList>
            <person name="Ren L."/>
            <person name="Fan S."/>
            <person name="Ruth N."/>
            <person name="Jia Y."/>
            <person name="Wang J."/>
            <person name="Qiao C."/>
        </authorList>
    </citation>
    <scope>NUCLEOTIDE SEQUENCE [LARGE SCALE GENOMIC DNA]</scope>
    <source>
        <strain evidence="8 9">YC-RL4</strain>
    </source>
</reference>
<evidence type="ECO:0000313" key="8">
    <source>
        <dbReference type="EMBL" id="ANE80927.1"/>
    </source>
</evidence>
<dbReference type="InterPro" id="IPR016039">
    <property type="entry name" value="Thiolase-like"/>
</dbReference>
<dbReference type="EMBL" id="CP015596">
    <property type="protein sequence ID" value="ANE80927.1"/>
    <property type="molecule type" value="Genomic_DNA"/>
</dbReference>
<dbReference type="InterPro" id="IPR020617">
    <property type="entry name" value="Thiolase_C"/>
</dbReference>
<dbReference type="RefSeq" id="WP_067998044.1">
    <property type="nucleotide sequence ID" value="NZ_CP015596.1"/>
</dbReference>
<dbReference type="Gene3D" id="3.40.47.10">
    <property type="match status" value="2"/>
</dbReference>
<dbReference type="InterPro" id="IPR020613">
    <property type="entry name" value="Thiolase_CS"/>
</dbReference>
<protein>
    <submittedName>
        <fullName evidence="8">Acetyl-CoA acetyltransferase</fullName>
    </submittedName>
</protein>
<keyword evidence="9" id="KW-1185">Reference proteome</keyword>
<organism evidence="8 9">
    <name type="scientific">Mycobacterium adipatum</name>
    <dbReference type="NCBI Taxonomy" id="1682113"/>
    <lineage>
        <taxon>Bacteria</taxon>
        <taxon>Bacillati</taxon>
        <taxon>Actinomycetota</taxon>
        <taxon>Actinomycetes</taxon>
        <taxon>Mycobacteriales</taxon>
        <taxon>Mycobacteriaceae</taxon>
        <taxon>Mycobacterium</taxon>
    </lineage>
</organism>
<dbReference type="OrthoDB" id="9764638at2"/>
<dbReference type="InterPro" id="IPR020616">
    <property type="entry name" value="Thiolase_N"/>
</dbReference>
<dbReference type="PROSITE" id="PS00737">
    <property type="entry name" value="THIOLASE_2"/>
    <property type="match status" value="1"/>
</dbReference>
<feature type="domain" description="Thiolase C-terminal" evidence="7">
    <location>
        <begin position="271"/>
        <end position="393"/>
    </location>
</feature>
<evidence type="ECO:0000259" key="7">
    <source>
        <dbReference type="Pfam" id="PF02803"/>
    </source>
</evidence>
<feature type="active site" description="Proton acceptor" evidence="4">
    <location>
        <position position="380"/>
    </location>
</feature>
<gene>
    <name evidence="8" type="ORF">A7U43_17940</name>
</gene>
<dbReference type="Pfam" id="PF00108">
    <property type="entry name" value="Thiolase_N"/>
    <property type="match status" value="1"/>
</dbReference>
<dbReference type="Proteomes" id="UP000077143">
    <property type="component" value="Chromosome"/>
</dbReference>
<dbReference type="PIRSF" id="PIRSF000429">
    <property type="entry name" value="Ac-CoA_Ac_transf"/>
    <property type="match status" value="1"/>
</dbReference>
<evidence type="ECO:0000256" key="3">
    <source>
        <dbReference type="ARBA" id="ARBA00023315"/>
    </source>
</evidence>
<keyword evidence="2 5" id="KW-0808">Transferase</keyword>
<evidence type="ECO:0000256" key="5">
    <source>
        <dbReference type="RuleBase" id="RU003557"/>
    </source>
</evidence>
<proteinExistence type="inferred from homology"/>
<dbReference type="PANTHER" id="PTHR43365:SF1">
    <property type="entry name" value="ACETYL-COA C-ACYLTRANSFERASE"/>
    <property type="match status" value="1"/>
</dbReference>
<name>A0A172UP05_9MYCO</name>
<accession>A0A172UP05</accession>
<dbReference type="SUPFAM" id="SSF53901">
    <property type="entry name" value="Thiolase-like"/>
    <property type="match status" value="2"/>
</dbReference>
<evidence type="ECO:0000259" key="6">
    <source>
        <dbReference type="Pfam" id="PF00108"/>
    </source>
</evidence>
<sequence length="394" mass="40413">MSGFSDRDAVIVGAVRTPVGKGKANGALHGVLPADLLAHSLRELTARTGVDPAQVDDVIAGAVTQVGDQAVNIARNALLGAGFPETVPATTVDRQCGSSQQAVSFAAHGVLAGAYDIVIAAGVESMSRVPMGSSVLPGSDPFGTDMAARYPDGLVPQGISAELIAAKWHLSRSQLDEFSAGSHEKAAAAAKAGRFDAELAPIAGLTSDEIVRPGTTVETLAGLRPAFYTEAYAARFPQINWDITAGNSSPLSDGSAAVMITSGATARRLGLKPLARIHTTVAVGSDPLYMLTGVIPATEKVLQRAGLTLSDIDLFEVNEAFAPVVLSWSADTGADLAKVNVNGGAIAIGHPLGASGARIMTTLVHALEQRGARYGLQTMCEAGGMANATIIERL</sequence>
<keyword evidence="3 5" id="KW-0012">Acyltransferase</keyword>
<evidence type="ECO:0000256" key="4">
    <source>
        <dbReference type="PIRSR" id="PIRSR000429-1"/>
    </source>
</evidence>
<dbReference type="Pfam" id="PF02803">
    <property type="entry name" value="Thiolase_C"/>
    <property type="match status" value="1"/>
</dbReference>
<dbReference type="CDD" id="cd00751">
    <property type="entry name" value="thiolase"/>
    <property type="match status" value="1"/>
</dbReference>
<feature type="active site" description="Proton acceptor" evidence="4">
    <location>
        <position position="350"/>
    </location>
</feature>
<dbReference type="GO" id="GO:0016747">
    <property type="term" value="F:acyltransferase activity, transferring groups other than amino-acyl groups"/>
    <property type="evidence" value="ECO:0007669"/>
    <property type="project" value="InterPro"/>
</dbReference>
<comment type="similarity">
    <text evidence="1 5">Belongs to the thiolase-like superfamily. Thiolase family.</text>
</comment>
<dbReference type="KEGG" id="madi:A7U43_17940"/>
<dbReference type="InterPro" id="IPR002155">
    <property type="entry name" value="Thiolase"/>
</dbReference>
<feature type="active site" description="Acyl-thioester intermediate" evidence="4">
    <location>
        <position position="96"/>
    </location>
</feature>
<evidence type="ECO:0000256" key="1">
    <source>
        <dbReference type="ARBA" id="ARBA00010982"/>
    </source>
</evidence>
<feature type="domain" description="Thiolase N-terminal" evidence="6">
    <location>
        <begin position="10"/>
        <end position="262"/>
    </location>
</feature>
<evidence type="ECO:0000313" key="9">
    <source>
        <dbReference type="Proteomes" id="UP000077143"/>
    </source>
</evidence>
<dbReference type="NCBIfam" id="TIGR01930">
    <property type="entry name" value="AcCoA-C-Actrans"/>
    <property type="match status" value="1"/>
</dbReference>
<evidence type="ECO:0000256" key="2">
    <source>
        <dbReference type="ARBA" id="ARBA00022679"/>
    </source>
</evidence>